<sequence length="80" mass="8490">MIDVEKVMDEMGERGITVLLKVDCVRAAEGGSRWTMGLSGPGVGDGGLVRTDAVSLGVALRTCFKGLRALPGDWSWLPEV</sequence>
<dbReference type="RefSeq" id="WP_285608313.1">
    <property type="nucleotide sequence ID" value="NZ_BSSD01000001.1"/>
</dbReference>
<dbReference type="Proteomes" id="UP001165042">
    <property type="component" value="Unassembled WGS sequence"/>
</dbReference>
<proteinExistence type="predicted"/>
<name>A0A9W6QLC9_9PSEU</name>
<evidence type="ECO:0000313" key="1">
    <source>
        <dbReference type="EMBL" id="GLW90373.1"/>
    </source>
</evidence>
<evidence type="ECO:0000313" key="2">
    <source>
        <dbReference type="Proteomes" id="UP001165042"/>
    </source>
</evidence>
<protein>
    <submittedName>
        <fullName evidence="1">Uncharacterized protein</fullName>
    </submittedName>
</protein>
<comment type="caution">
    <text evidence="1">The sequence shown here is derived from an EMBL/GenBank/DDBJ whole genome shotgun (WGS) entry which is preliminary data.</text>
</comment>
<reference evidence="1" key="1">
    <citation type="submission" date="2023-02" db="EMBL/GenBank/DDBJ databases">
        <title>Actinokineospora globicatena NBRC 15670.</title>
        <authorList>
            <person name="Ichikawa N."/>
            <person name="Sato H."/>
            <person name="Tonouchi N."/>
        </authorList>
    </citation>
    <scope>NUCLEOTIDE SEQUENCE</scope>
    <source>
        <strain evidence="1">NBRC 15670</strain>
    </source>
</reference>
<dbReference type="EMBL" id="BSSD01000001">
    <property type="protein sequence ID" value="GLW90373.1"/>
    <property type="molecule type" value="Genomic_DNA"/>
</dbReference>
<gene>
    <name evidence="1" type="ORF">Aglo03_11890</name>
</gene>
<keyword evidence="2" id="KW-1185">Reference proteome</keyword>
<organism evidence="1 2">
    <name type="scientific">Actinokineospora globicatena</name>
    <dbReference type="NCBI Taxonomy" id="103729"/>
    <lineage>
        <taxon>Bacteria</taxon>
        <taxon>Bacillati</taxon>
        <taxon>Actinomycetota</taxon>
        <taxon>Actinomycetes</taxon>
        <taxon>Pseudonocardiales</taxon>
        <taxon>Pseudonocardiaceae</taxon>
        <taxon>Actinokineospora</taxon>
    </lineage>
</organism>
<accession>A0A9W6QLC9</accession>
<dbReference type="AlphaFoldDB" id="A0A9W6QLC9"/>